<dbReference type="PANTHER" id="PTHR42801:SF23">
    <property type="entry name" value="PEROXIREDOXIN DOT5"/>
    <property type="match status" value="1"/>
</dbReference>
<keyword evidence="19" id="KW-1185">Reference proteome</keyword>
<sequence>MAPKKAAKKAEPEAKEAAPASERVLRKRKADVPAPTEKPEDIPAAPEPAKKAAKAGGKLKEGDTIPSAPLTREDGQEVDFADLAKDQGIVIFLYPRANTGGCTKQAQGYAANYQKIKDAGFEVYGMSFDSPKSQTSWKTKYDLPYHLLTDGTGKAITALGALKSPKGVVRSHVVIRKGGEVASLRVKISPGDSVAEGLETILDIAAK</sequence>
<keyword evidence="5" id="KW-0575">Peroxidase</keyword>
<feature type="region of interest" description="Disordered" evidence="16">
    <location>
        <begin position="1"/>
        <end position="73"/>
    </location>
</feature>
<evidence type="ECO:0000256" key="13">
    <source>
        <dbReference type="ARBA" id="ARBA00042163"/>
    </source>
</evidence>
<evidence type="ECO:0000256" key="7">
    <source>
        <dbReference type="ARBA" id="ARBA00023002"/>
    </source>
</evidence>
<evidence type="ECO:0000256" key="8">
    <source>
        <dbReference type="ARBA" id="ARBA00023157"/>
    </source>
</evidence>
<feature type="domain" description="Thioredoxin" evidence="17">
    <location>
        <begin position="59"/>
        <end position="207"/>
    </location>
</feature>
<evidence type="ECO:0000256" key="1">
    <source>
        <dbReference type="ARBA" id="ARBA00004123"/>
    </source>
</evidence>
<evidence type="ECO:0000256" key="14">
    <source>
        <dbReference type="ARBA" id="ARBA00049091"/>
    </source>
</evidence>
<dbReference type="FunFam" id="3.40.30.10:FF:000157">
    <property type="entry name" value="DOT5p Nuclear thiol peroxidase"/>
    <property type="match status" value="1"/>
</dbReference>
<reference evidence="18" key="1">
    <citation type="submission" date="2021-01" db="EMBL/GenBank/DDBJ databases">
        <authorList>
            <person name="Eckstrom K.M.E."/>
        </authorList>
    </citation>
    <scope>NUCLEOTIDE SEQUENCE</scope>
    <source>
        <strain evidence="18">UVCC 0001</strain>
    </source>
</reference>
<dbReference type="SUPFAM" id="SSF52833">
    <property type="entry name" value="Thioredoxin-like"/>
    <property type="match status" value="1"/>
</dbReference>
<dbReference type="CDD" id="cd03017">
    <property type="entry name" value="PRX_BCP"/>
    <property type="match status" value="1"/>
</dbReference>
<comment type="subcellular location">
    <subcellularLocation>
        <location evidence="1">Nucleus</location>
    </subcellularLocation>
    <subcellularLocation>
        <location evidence="2">Plastid</location>
        <location evidence="2">Chloroplast thylakoid lumen</location>
    </subcellularLocation>
</comment>
<organism evidence="18 19">
    <name type="scientific">Prototheca wickerhamii</name>
    <dbReference type="NCBI Taxonomy" id="3111"/>
    <lineage>
        <taxon>Eukaryota</taxon>
        <taxon>Viridiplantae</taxon>
        <taxon>Chlorophyta</taxon>
        <taxon>core chlorophytes</taxon>
        <taxon>Trebouxiophyceae</taxon>
        <taxon>Chlorellales</taxon>
        <taxon>Chlorellaceae</taxon>
        <taxon>Prototheca</taxon>
    </lineage>
</organism>
<evidence type="ECO:0000256" key="6">
    <source>
        <dbReference type="ARBA" id="ARBA00022862"/>
    </source>
</evidence>
<evidence type="ECO:0000256" key="10">
    <source>
        <dbReference type="ARBA" id="ARBA00023284"/>
    </source>
</evidence>
<dbReference type="GO" id="GO:0005634">
    <property type="term" value="C:nucleus"/>
    <property type="evidence" value="ECO:0007669"/>
    <property type="project" value="UniProtKB-SubCell"/>
</dbReference>
<evidence type="ECO:0000256" key="2">
    <source>
        <dbReference type="ARBA" id="ARBA00004456"/>
    </source>
</evidence>
<keyword evidence="8" id="KW-1015">Disulfide bond</keyword>
<keyword evidence="10" id="KW-0676">Redox-active center</keyword>
<comment type="caution">
    <text evidence="18">The sequence shown here is derived from an EMBL/GenBank/DDBJ whole genome shotgun (WGS) entry which is preliminary data.</text>
</comment>
<dbReference type="InterPro" id="IPR000866">
    <property type="entry name" value="AhpC/TSA"/>
</dbReference>
<evidence type="ECO:0000256" key="12">
    <source>
        <dbReference type="ARBA" id="ARBA00038489"/>
    </source>
</evidence>
<keyword evidence="6" id="KW-0049">Antioxidant</keyword>
<dbReference type="InterPro" id="IPR036249">
    <property type="entry name" value="Thioredoxin-like_sf"/>
</dbReference>
<accession>A0AAD9IMI3</accession>
<evidence type="ECO:0000256" key="3">
    <source>
        <dbReference type="ARBA" id="ARBA00011245"/>
    </source>
</evidence>
<dbReference type="GO" id="GO:0009543">
    <property type="term" value="C:chloroplast thylakoid lumen"/>
    <property type="evidence" value="ECO:0007669"/>
    <property type="project" value="UniProtKB-SubCell"/>
</dbReference>
<gene>
    <name evidence="18" type="ORF">QBZ16_000251</name>
</gene>
<dbReference type="AlphaFoldDB" id="A0AAD9IMI3"/>
<evidence type="ECO:0000259" key="17">
    <source>
        <dbReference type="PROSITE" id="PS51352"/>
    </source>
</evidence>
<evidence type="ECO:0000256" key="15">
    <source>
        <dbReference type="ARBA" id="ARBA00077538"/>
    </source>
</evidence>
<evidence type="ECO:0000256" key="11">
    <source>
        <dbReference type="ARBA" id="ARBA00032824"/>
    </source>
</evidence>
<dbReference type="EC" id="1.11.1.24" evidence="4"/>
<keyword evidence="7" id="KW-0560">Oxidoreductase</keyword>
<evidence type="ECO:0000256" key="5">
    <source>
        <dbReference type="ARBA" id="ARBA00022559"/>
    </source>
</evidence>
<dbReference type="PANTHER" id="PTHR42801">
    <property type="entry name" value="THIOREDOXIN-DEPENDENT PEROXIDE REDUCTASE"/>
    <property type="match status" value="1"/>
</dbReference>
<dbReference type="EMBL" id="JASFZW010000001">
    <property type="protein sequence ID" value="KAK2080398.1"/>
    <property type="molecule type" value="Genomic_DNA"/>
</dbReference>
<dbReference type="PROSITE" id="PS51352">
    <property type="entry name" value="THIOREDOXIN_2"/>
    <property type="match status" value="1"/>
</dbReference>
<evidence type="ECO:0000256" key="4">
    <source>
        <dbReference type="ARBA" id="ARBA00013017"/>
    </source>
</evidence>
<dbReference type="Gene3D" id="3.40.30.10">
    <property type="entry name" value="Glutaredoxin"/>
    <property type="match status" value="1"/>
</dbReference>
<comment type="similarity">
    <text evidence="12">Belongs to the peroxiredoxin family. BCP/PrxQ subfamily.</text>
</comment>
<dbReference type="InterPro" id="IPR013766">
    <property type="entry name" value="Thioredoxin_domain"/>
</dbReference>
<evidence type="ECO:0000256" key="16">
    <source>
        <dbReference type="SAM" id="MobiDB-lite"/>
    </source>
</evidence>
<dbReference type="Proteomes" id="UP001255856">
    <property type="component" value="Unassembled WGS sequence"/>
</dbReference>
<comment type="subunit">
    <text evidence="3">Monomer.</text>
</comment>
<keyword evidence="9" id="KW-0539">Nucleus</keyword>
<protein>
    <recommendedName>
        <fullName evidence="4">thioredoxin-dependent peroxiredoxin</fullName>
        <ecNumber evidence="4">1.11.1.24</ecNumber>
    </recommendedName>
    <alternativeName>
        <fullName evidence="15">Nuclear thiol peroxidase</fullName>
    </alternativeName>
    <alternativeName>
        <fullName evidence="11">Thioredoxin peroxidase</fullName>
    </alternativeName>
    <alternativeName>
        <fullName evidence="13">Thioredoxin-dependent peroxiredoxin Q</fullName>
    </alternativeName>
</protein>
<evidence type="ECO:0000313" key="19">
    <source>
        <dbReference type="Proteomes" id="UP001255856"/>
    </source>
</evidence>
<evidence type="ECO:0000313" key="18">
    <source>
        <dbReference type="EMBL" id="KAK2080398.1"/>
    </source>
</evidence>
<dbReference type="GO" id="GO:0034599">
    <property type="term" value="P:cellular response to oxidative stress"/>
    <property type="evidence" value="ECO:0007669"/>
    <property type="project" value="UniProtKB-ARBA"/>
</dbReference>
<name>A0AAD9IMI3_PROWI</name>
<proteinExistence type="inferred from homology"/>
<dbReference type="Pfam" id="PF00578">
    <property type="entry name" value="AhpC-TSA"/>
    <property type="match status" value="1"/>
</dbReference>
<dbReference type="GO" id="GO:0008379">
    <property type="term" value="F:thioredoxin peroxidase activity"/>
    <property type="evidence" value="ECO:0007669"/>
    <property type="project" value="TreeGrafter"/>
</dbReference>
<dbReference type="GO" id="GO:0045454">
    <property type="term" value="P:cell redox homeostasis"/>
    <property type="evidence" value="ECO:0007669"/>
    <property type="project" value="TreeGrafter"/>
</dbReference>
<dbReference type="InterPro" id="IPR050924">
    <property type="entry name" value="Peroxiredoxin_BCP/PrxQ"/>
</dbReference>
<evidence type="ECO:0000256" key="9">
    <source>
        <dbReference type="ARBA" id="ARBA00023242"/>
    </source>
</evidence>
<comment type="catalytic activity">
    <reaction evidence="14">
        <text>a hydroperoxide + [thioredoxin]-dithiol = an alcohol + [thioredoxin]-disulfide + H2O</text>
        <dbReference type="Rhea" id="RHEA:62620"/>
        <dbReference type="Rhea" id="RHEA-COMP:10698"/>
        <dbReference type="Rhea" id="RHEA-COMP:10700"/>
        <dbReference type="ChEBI" id="CHEBI:15377"/>
        <dbReference type="ChEBI" id="CHEBI:29950"/>
        <dbReference type="ChEBI" id="CHEBI:30879"/>
        <dbReference type="ChEBI" id="CHEBI:35924"/>
        <dbReference type="ChEBI" id="CHEBI:50058"/>
        <dbReference type="EC" id="1.11.1.24"/>
    </reaction>
</comment>